<dbReference type="GO" id="GO:0022857">
    <property type="term" value="F:transmembrane transporter activity"/>
    <property type="evidence" value="ECO:0007669"/>
    <property type="project" value="InterPro"/>
</dbReference>
<dbReference type="EMBL" id="JAHCVI010000003">
    <property type="protein sequence ID" value="KAG7287242.1"/>
    <property type="molecule type" value="Genomic_DNA"/>
</dbReference>
<gene>
    <name evidence="10" type="ORF">NEMBOFW57_006748</name>
</gene>
<feature type="transmembrane region" description="Helical" evidence="8">
    <location>
        <begin position="64"/>
        <end position="81"/>
    </location>
</feature>
<organism evidence="10 11">
    <name type="scientific">Staphylotrichum longicolle</name>
    <dbReference type="NCBI Taxonomy" id="669026"/>
    <lineage>
        <taxon>Eukaryota</taxon>
        <taxon>Fungi</taxon>
        <taxon>Dikarya</taxon>
        <taxon>Ascomycota</taxon>
        <taxon>Pezizomycotina</taxon>
        <taxon>Sordariomycetes</taxon>
        <taxon>Sordariomycetidae</taxon>
        <taxon>Sordariales</taxon>
        <taxon>Chaetomiaceae</taxon>
        <taxon>Staphylotrichum</taxon>
    </lineage>
</organism>
<dbReference type="SUPFAM" id="SSF103473">
    <property type="entry name" value="MFS general substrate transporter"/>
    <property type="match status" value="1"/>
</dbReference>
<keyword evidence="3" id="KW-1003">Cell membrane</keyword>
<accession>A0AAD4EX54</accession>
<feature type="transmembrane region" description="Helical" evidence="8">
    <location>
        <begin position="401"/>
        <end position="421"/>
    </location>
</feature>
<evidence type="ECO:0000259" key="9">
    <source>
        <dbReference type="PROSITE" id="PS50850"/>
    </source>
</evidence>
<feature type="transmembrane region" description="Helical" evidence="8">
    <location>
        <begin position="133"/>
        <end position="151"/>
    </location>
</feature>
<dbReference type="Gene3D" id="1.20.1250.20">
    <property type="entry name" value="MFS general substrate transporter like domains"/>
    <property type="match status" value="1"/>
</dbReference>
<name>A0AAD4EX54_9PEZI</name>
<evidence type="ECO:0000313" key="10">
    <source>
        <dbReference type="EMBL" id="KAG7287242.1"/>
    </source>
</evidence>
<protein>
    <recommendedName>
        <fullName evidence="9">Major facilitator superfamily (MFS) profile domain-containing protein</fullName>
    </recommendedName>
</protein>
<feature type="transmembrane region" description="Helical" evidence="8">
    <location>
        <begin position="428"/>
        <end position="450"/>
    </location>
</feature>
<dbReference type="AlphaFoldDB" id="A0AAD4EX54"/>
<evidence type="ECO:0000256" key="6">
    <source>
        <dbReference type="ARBA" id="ARBA00023136"/>
    </source>
</evidence>
<dbReference type="FunFam" id="1.20.1250.20:FF:000082">
    <property type="entry name" value="MFS multidrug transporter, putative"/>
    <property type="match status" value="1"/>
</dbReference>
<evidence type="ECO:0000256" key="3">
    <source>
        <dbReference type="ARBA" id="ARBA00022475"/>
    </source>
</evidence>
<dbReference type="PROSITE" id="PS50850">
    <property type="entry name" value="MFS"/>
    <property type="match status" value="1"/>
</dbReference>
<feature type="transmembrane region" description="Helical" evidence="8">
    <location>
        <begin position="157"/>
        <end position="180"/>
    </location>
</feature>
<evidence type="ECO:0000256" key="5">
    <source>
        <dbReference type="ARBA" id="ARBA00022989"/>
    </source>
</evidence>
<dbReference type="InterPro" id="IPR036259">
    <property type="entry name" value="MFS_trans_sf"/>
</dbReference>
<dbReference type="PANTHER" id="PTHR23502">
    <property type="entry name" value="MAJOR FACILITATOR SUPERFAMILY"/>
    <property type="match status" value="1"/>
</dbReference>
<dbReference type="PANTHER" id="PTHR23502:SF135">
    <property type="entry name" value="MAJOR FACILITATOR SUPERFAMILY (MFS) PROFILE DOMAIN-CONTAINING PROTEIN-RELATED"/>
    <property type="match status" value="1"/>
</dbReference>
<evidence type="ECO:0000256" key="7">
    <source>
        <dbReference type="SAM" id="MobiDB-lite"/>
    </source>
</evidence>
<keyword evidence="4 8" id="KW-0812">Transmembrane</keyword>
<dbReference type="InterPro" id="IPR011701">
    <property type="entry name" value="MFS"/>
</dbReference>
<feature type="transmembrane region" description="Helical" evidence="8">
    <location>
        <begin position="376"/>
        <end position="395"/>
    </location>
</feature>
<feature type="transmembrane region" description="Helical" evidence="8">
    <location>
        <begin position="221"/>
        <end position="241"/>
    </location>
</feature>
<keyword evidence="6 8" id="KW-0472">Membrane</keyword>
<evidence type="ECO:0000256" key="8">
    <source>
        <dbReference type="SAM" id="Phobius"/>
    </source>
</evidence>
<dbReference type="Proteomes" id="UP001197093">
    <property type="component" value="Unassembled WGS sequence"/>
</dbReference>
<sequence>MRENKLPSNEDNNTGTQQDRDSVALKVGPNSMENLENIGASFIVNWDGSDDVANPLNWPPFKRWAHIIMVAILGLITNMAPTMCAPGINEIIIDFDITSKTISTLAITLYILGIALGPMVLSPLSEVYGRLPVYHAANLAFVAFVIGNALSTNVAQFIVFRFLSGCAGGVPMALGGGSIADLTPSTNRGMAMTLFSLGPLTGPVLGPLVGGFIVADKGWRWTFWVLGMVGGVAGLVALPILRETHPKILLEHKAARLRAETQNPHLRSELALSRTTNRVLIEALVRPAMLLIRSPILLVLSVYVGLIFGIMYLLLTTFTGVFEEQYGFTIATSGLVYLGLGVAMIVAVPIFNSLNTHLMVRTKAQGLPGPRPEERLLHMIWFSPSVVVGLFIYGWSVEYHIHWIVPIIGTVFIGYGAFFVLMPAQLYLVNLFGSEGAASALSANLLLRYISVLGYGWGNSLLGFLALLFLPFPILFYKFGERLRVKTTIAI</sequence>
<comment type="caution">
    <text evidence="10">The sequence shown here is derived from an EMBL/GenBank/DDBJ whole genome shotgun (WGS) entry which is preliminary data.</text>
</comment>
<feature type="transmembrane region" description="Helical" evidence="8">
    <location>
        <begin position="296"/>
        <end position="315"/>
    </location>
</feature>
<evidence type="ECO:0000256" key="1">
    <source>
        <dbReference type="ARBA" id="ARBA00004651"/>
    </source>
</evidence>
<evidence type="ECO:0000256" key="4">
    <source>
        <dbReference type="ARBA" id="ARBA00022692"/>
    </source>
</evidence>
<feature type="transmembrane region" description="Helical" evidence="8">
    <location>
        <begin position="335"/>
        <end position="355"/>
    </location>
</feature>
<reference evidence="10" key="1">
    <citation type="submission" date="2023-02" db="EMBL/GenBank/DDBJ databases">
        <authorList>
            <person name="Palmer J.M."/>
        </authorList>
    </citation>
    <scope>NUCLEOTIDE SEQUENCE</scope>
    <source>
        <strain evidence="10">FW57</strain>
    </source>
</reference>
<keyword evidence="11" id="KW-1185">Reference proteome</keyword>
<dbReference type="InterPro" id="IPR020846">
    <property type="entry name" value="MFS_dom"/>
</dbReference>
<feature type="transmembrane region" description="Helical" evidence="8">
    <location>
        <begin position="101"/>
        <end position="121"/>
    </location>
</feature>
<comment type="similarity">
    <text evidence="2">Belongs to the major facilitator superfamily.</text>
</comment>
<dbReference type="CDD" id="cd17323">
    <property type="entry name" value="MFS_Tpo1_MDR_like"/>
    <property type="match status" value="1"/>
</dbReference>
<proteinExistence type="inferred from homology"/>
<feature type="transmembrane region" description="Helical" evidence="8">
    <location>
        <begin position="456"/>
        <end position="477"/>
    </location>
</feature>
<feature type="compositionally biased region" description="Polar residues" evidence="7">
    <location>
        <begin position="1"/>
        <end position="17"/>
    </location>
</feature>
<comment type="subcellular location">
    <subcellularLocation>
        <location evidence="1">Cell membrane</location>
        <topology evidence="1">Multi-pass membrane protein</topology>
    </subcellularLocation>
</comment>
<evidence type="ECO:0000256" key="2">
    <source>
        <dbReference type="ARBA" id="ARBA00008335"/>
    </source>
</evidence>
<dbReference type="GO" id="GO:0005886">
    <property type="term" value="C:plasma membrane"/>
    <property type="evidence" value="ECO:0007669"/>
    <property type="project" value="UniProtKB-SubCell"/>
</dbReference>
<feature type="domain" description="Major facilitator superfamily (MFS) profile" evidence="9">
    <location>
        <begin position="66"/>
        <end position="491"/>
    </location>
</feature>
<keyword evidence="5 8" id="KW-1133">Transmembrane helix</keyword>
<feature type="region of interest" description="Disordered" evidence="7">
    <location>
        <begin position="1"/>
        <end position="23"/>
    </location>
</feature>
<dbReference type="Pfam" id="PF07690">
    <property type="entry name" value="MFS_1"/>
    <property type="match status" value="1"/>
</dbReference>
<feature type="transmembrane region" description="Helical" evidence="8">
    <location>
        <begin position="192"/>
        <end position="215"/>
    </location>
</feature>
<evidence type="ECO:0000313" key="11">
    <source>
        <dbReference type="Proteomes" id="UP001197093"/>
    </source>
</evidence>